<reference evidence="1 2" key="1">
    <citation type="journal article" name="Sci. Rep.">
        <title>Telomere-to-telomere assembled and centromere annotated genomes of the two main subspecies of the button mushroom Agaricus bisporus reveal especially polymorphic chromosome ends.</title>
        <authorList>
            <person name="Sonnenberg A.S.M."/>
            <person name="Sedaghat-Telgerd N."/>
            <person name="Lavrijssen B."/>
            <person name="Ohm R.A."/>
            <person name="Hendrickx P.M."/>
            <person name="Scholtmeijer K."/>
            <person name="Baars J.J.P."/>
            <person name="van Peer A."/>
        </authorList>
    </citation>
    <scope>NUCLEOTIDE SEQUENCE [LARGE SCALE GENOMIC DNA]</scope>
    <source>
        <strain evidence="1 2">H119_p4</strain>
    </source>
</reference>
<dbReference type="Proteomes" id="UP000629468">
    <property type="component" value="Unassembled WGS sequence"/>
</dbReference>
<name>A0A8H7KEY3_AGABI</name>
<proteinExistence type="predicted"/>
<protein>
    <submittedName>
        <fullName evidence="1">Uncharacterized protein</fullName>
    </submittedName>
</protein>
<comment type="caution">
    <text evidence="1">The sequence shown here is derived from an EMBL/GenBank/DDBJ whole genome shotgun (WGS) entry which is preliminary data.</text>
</comment>
<dbReference type="EMBL" id="JABXXO010000009">
    <property type="protein sequence ID" value="KAF7771048.1"/>
    <property type="molecule type" value="Genomic_DNA"/>
</dbReference>
<sequence length="305" mass="34713">MFQLASIHLLSRRDASHQLDERLFLPKAANVNHITMFCPCLLDLRLESATASLTDVSLKQCPIDFVIEFLLRCPNLIDFHCLSRGPPSKVKDPRIMLLSPLVLNQLSSLTWSACKLPYLSEWYNALFECVRFPALKKFSWGPGQRSYMDNLAELLPLFKFPNSVTTLQLDWIGFISTDATLNHFSALTDLTQLRFSNCDSFFVERAFTILSWGTGKNDISFPKLTAPIIDYHLSTAATAWMVFHVESGKNLVGMLRRRMGLIDKFILTVITARMTHHWDGETWDALRELKKDGLDLTIAEGGHPY</sequence>
<evidence type="ECO:0000313" key="1">
    <source>
        <dbReference type="EMBL" id="KAF7771048.1"/>
    </source>
</evidence>
<evidence type="ECO:0000313" key="2">
    <source>
        <dbReference type="Proteomes" id="UP000629468"/>
    </source>
</evidence>
<dbReference type="AlphaFoldDB" id="A0A8H7KEY3"/>
<accession>A0A8H7KEY3</accession>
<organism evidence="1 2">
    <name type="scientific">Agaricus bisporus var. burnettii</name>
    <dbReference type="NCBI Taxonomy" id="192524"/>
    <lineage>
        <taxon>Eukaryota</taxon>
        <taxon>Fungi</taxon>
        <taxon>Dikarya</taxon>
        <taxon>Basidiomycota</taxon>
        <taxon>Agaricomycotina</taxon>
        <taxon>Agaricomycetes</taxon>
        <taxon>Agaricomycetidae</taxon>
        <taxon>Agaricales</taxon>
        <taxon>Agaricineae</taxon>
        <taxon>Agaricaceae</taxon>
        <taxon>Agaricus</taxon>
    </lineage>
</organism>
<gene>
    <name evidence="1" type="ORF">Agabi119p4_7022</name>
</gene>